<evidence type="ECO:0000256" key="7">
    <source>
        <dbReference type="RuleBase" id="RU362065"/>
    </source>
</evidence>
<dbReference type="PANTHER" id="PTHR30033">
    <property type="entry name" value="FLAGELLAR HOOK-ASSOCIATED PROTEIN 1"/>
    <property type="match status" value="1"/>
</dbReference>
<dbReference type="GO" id="GO:0005198">
    <property type="term" value="F:structural molecule activity"/>
    <property type="evidence" value="ECO:0007669"/>
    <property type="project" value="UniProtKB-UniRule"/>
</dbReference>
<gene>
    <name evidence="10" type="primary">flgK_2</name>
    <name evidence="7" type="synonym">flgK</name>
    <name evidence="10" type="ORF">NCTC10736_03402</name>
</gene>
<proteinExistence type="inferred from homology"/>
<evidence type="ECO:0000256" key="6">
    <source>
        <dbReference type="ARBA" id="ARBA00023143"/>
    </source>
</evidence>
<dbReference type="GO" id="GO:0009424">
    <property type="term" value="C:bacterial-type flagellum hook"/>
    <property type="evidence" value="ECO:0007669"/>
    <property type="project" value="UniProtKB-UniRule"/>
</dbReference>
<dbReference type="InterPro" id="IPR010930">
    <property type="entry name" value="Flg_bb/hook_C_dom"/>
</dbReference>
<evidence type="ECO:0000313" key="10">
    <source>
        <dbReference type="EMBL" id="SUI91809.1"/>
    </source>
</evidence>
<dbReference type="RefSeq" id="WP_115406802.1">
    <property type="nucleotide sequence ID" value="NZ_UGYV01000001.1"/>
</dbReference>
<keyword evidence="10" id="KW-0282">Flagellum</keyword>
<organism evidence="10 11">
    <name type="scientific">Shewanella morhuae</name>
    <dbReference type="NCBI Taxonomy" id="365591"/>
    <lineage>
        <taxon>Bacteria</taxon>
        <taxon>Pseudomonadati</taxon>
        <taxon>Pseudomonadota</taxon>
        <taxon>Gammaproteobacteria</taxon>
        <taxon>Alteromonadales</taxon>
        <taxon>Shewanellaceae</taxon>
        <taxon>Shewanella</taxon>
    </lineage>
</organism>
<evidence type="ECO:0000256" key="1">
    <source>
        <dbReference type="ARBA" id="ARBA00004365"/>
    </source>
</evidence>
<name>A0A380B2N4_9GAMM</name>
<reference evidence="10 11" key="1">
    <citation type="submission" date="2018-06" db="EMBL/GenBank/DDBJ databases">
        <authorList>
            <consortium name="Pathogen Informatics"/>
            <person name="Doyle S."/>
        </authorList>
    </citation>
    <scope>NUCLEOTIDE SEQUENCE [LARGE SCALE GENOMIC DNA]</scope>
    <source>
        <strain evidence="10 11">NCTC10736</strain>
    </source>
</reference>
<dbReference type="PRINTS" id="PR01005">
    <property type="entry name" value="FLGHOOKAP1"/>
</dbReference>
<evidence type="ECO:0000256" key="4">
    <source>
        <dbReference type="ARBA" id="ARBA00016244"/>
    </source>
</evidence>
<dbReference type="InterPro" id="IPR053927">
    <property type="entry name" value="FlgK_helical"/>
</dbReference>
<dbReference type="AlphaFoldDB" id="A0A380B2N4"/>
<keyword evidence="6 7" id="KW-0975">Bacterial flagellum</keyword>
<dbReference type="NCBIfam" id="TIGR02492">
    <property type="entry name" value="flgK_ends"/>
    <property type="match status" value="1"/>
</dbReference>
<keyword evidence="10" id="KW-0969">Cilium</keyword>
<sequence>MSMLNIGKSGLLASMATLNATSNNVATAMVDGYSRQQVMLSSVGGGAYGGGAGVFVDGVRRISDQYEVAQLWQTTSAVGFSKVQSSYLRQAEQVFGAEGNNVSQGLDQLFAALNSSMEQPNLIAYRQGVLNEAKALTQRVNAINDNIDSQRRQINGQLGASAKEVTSQLAIIANFNRDIQAASVTGTIPPALQDGRDAAIDALAAIVDIRVVEDSQGMVNISLARGEPLLTGNTAAKLTSAPDPTNPKNNLVSITFGQSQFNVDMAAGGSLGALLNYRDTQLEGSQAYIDELAVMLATEFNTILAAGTDLNGAAPTQDLFTFDANNPGGSLSITAGFTPDKLAFGKDGSQGDNTNLKDLVQLASKELNFTSLGSNTSFSESFSSKVGQLGSASRQAISFAKTSVDLQNDAQSQWASTSGVSPDEEGINLIIYQQSYMANAKVISTADQLFQVMLSSF</sequence>
<evidence type="ECO:0000256" key="3">
    <source>
        <dbReference type="ARBA" id="ARBA00009677"/>
    </source>
</evidence>
<evidence type="ECO:0000256" key="5">
    <source>
        <dbReference type="ARBA" id="ARBA00022525"/>
    </source>
</evidence>
<accession>A0A380B2N4</accession>
<dbReference type="Pfam" id="PF22638">
    <property type="entry name" value="FlgK_D1"/>
    <property type="match status" value="1"/>
</dbReference>
<dbReference type="Pfam" id="PF06429">
    <property type="entry name" value="Flg_bbr_C"/>
    <property type="match status" value="1"/>
</dbReference>
<dbReference type="InterPro" id="IPR002371">
    <property type="entry name" value="FlgK"/>
</dbReference>
<comment type="similarity">
    <text evidence="3 7">Belongs to the flagella basal body rod proteins family.</text>
</comment>
<feature type="domain" description="Flagellar basal-body/hook protein C-terminal" evidence="8">
    <location>
        <begin position="415"/>
        <end position="454"/>
    </location>
</feature>
<dbReference type="GO" id="GO:0044780">
    <property type="term" value="P:bacterial-type flagellum assembly"/>
    <property type="evidence" value="ECO:0007669"/>
    <property type="project" value="InterPro"/>
</dbReference>
<dbReference type="PANTHER" id="PTHR30033:SF1">
    <property type="entry name" value="FLAGELLAR HOOK-ASSOCIATED PROTEIN 1"/>
    <property type="match status" value="1"/>
</dbReference>
<dbReference type="SUPFAM" id="SSF64518">
    <property type="entry name" value="Phase 1 flagellin"/>
    <property type="match status" value="1"/>
</dbReference>
<keyword evidence="5 7" id="KW-0964">Secreted</keyword>
<feature type="domain" description="Flagellar hook-associated protein FlgK helical" evidence="9">
    <location>
        <begin position="88"/>
        <end position="320"/>
    </location>
</feature>
<evidence type="ECO:0000259" key="8">
    <source>
        <dbReference type="Pfam" id="PF06429"/>
    </source>
</evidence>
<comment type="subcellular location">
    <subcellularLocation>
        <location evidence="1 7">Bacterial flagellum</location>
    </subcellularLocation>
    <subcellularLocation>
        <location evidence="2 7">Secreted</location>
    </subcellularLocation>
</comment>
<dbReference type="EMBL" id="UGYV01000001">
    <property type="protein sequence ID" value="SUI91809.1"/>
    <property type="molecule type" value="Genomic_DNA"/>
</dbReference>
<dbReference type="GO" id="GO:0005576">
    <property type="term" value="C:extracellular region"/>
    <property type="evidence" value="ECO:0007669"/>
    <property type="project" value="UniProtKB-SubCell"/>
</dbReference>
<protein>
    <recommendedName>
        <fullName evidence="4 7">Flagellar hook-associated protein 1</fullName>
        <shortName evidence="7">HAP1</shortName>
    </recommendedName>
</protein>
<keyword evidence="10" id="KW-0966">Cell projection</keyword>
<evidence type="ECO:0000256" key="2">
    <source>
        <dbReference type="ARBA" id="ARBA00004613"/>
    </source>
</evidence>
<evidence type="ECO:0000259" key="9">
    <source>
        <dbReference type="Pfam" id="PF22638"/>
    </source>
</evidence>
<evidence type="ECO:0000313" key="11">
    <source>
        <dbReference type="Proteomes" id="UP000255061"/>
    </source>
</evidence>
<dbReference type="Proteomes" id="UP000255061">
    <property type="component" value="Unassembled WGS sequence"/>
</dbReference>